<dbReference type="InterPro" id="IPR008547">
    <property type="entry name" value="DUF829_TMEM53"/>
</dbReference>
<dbReference type="EMBL" id="MU839843">
    <property type="protein sequence ID" value="KAK1751150.1"/>
    <property type="molecule type" value="Genomic_DNA"/>
</dbReference>
<sequence length="301" mass="33791">MASNTTTPPSEAPLGFMTKLCPEAYHYRPPPTDAPALRISTASGSPTPPRMILFFSWMGARDIHIAKYLRPYQAMYPSAEILLIRCDLLHFMRPAKTLSDIKQFAVPIIRAAYPPSSSSTNEDPKQTQPQLLVHLFSGGGSYMLALLRTALAPTMPPHTLVMDSAPPQFRYWGSYLAATGGWSTWSKRLLGPFVHLLCAWWWVNHRIFNARGGGQLGRVAAIHNEREGRANSEVRRAYIYGPGDKLVRCEDVEWHAADARSKGFQVRLERFEGTVHVAHVRGDGQRYWRITKETWEGGADS</sequence>
<keyword evidence="1" id="KW-0812">Transmembrane</keyword>
<name>A0AAJ0B4N3_9PEZI</name>
<keyword evidence="1" id="KW-0472">Membrane</keyword>
<proteinExistence type="predicted"/>
<dbReference type="PANTHER" id="PTHR12265:SF40">
    <property type="entry name" value="DUF829-DOMAIN-CONTAINING PROTEIN"/>
    <property type="match status" value="1"/>
</dbReference>
<dbReference type="PANTHER" id="PTHR12265">
    <property type="entry name" value="TRANSMEMBRANE PROTEIN 53"/>
    <property type="match status" value="1"/>
</dbReference>
<evidence type="ECO:0000313" key="1">
    <source>
        <dbReference type="EMBL" id="KAK1751150.1"/>
    </source>
</evidence>
<dbReference type="Pfam" id="PF05705">
    <property type="entry name" value="DUF829"/>
    <property type="match status" value="1"/>
</dbReference>
<comment type="caution">
    <text evidence="1">The sequence shown here is derived from an EMBL/GenBank/DDBJ whole genome shotgun (WGS) entry which is preliminary data.</text>
</comment>
<keyword evidence="2" id="KW-1185">Reference proteome</keyword>
<gene>
    <name evidence="1" type="ORF">QBC47DRAFT_392326</name>
</gene>
<reference evidence="1" key="1">
    <citation type="submission" date="2023-06" db="EMBL/GenBank/DDBJ databases">
        <title>Genome-scale phylogeny and comparative genomics of the fungal order Sordariales.</title>
        <authorList>
            <consortium name="Lawrence Berkeley National Laboratory"/>
            <person name="Hensen N."/>
            <person name="Bonometti L."/>
            <person name="Westerberg I."/>
            <person name="Brannstrom I.O."/>
            <person name="Guillou S."/>
            <person name="Cros-Aarteil S."/>
            <person name="Calhoun S."/>
            <person name="Haridas S."/>
            <person name="Kuo A."/>
            <person name="Mondo S."/>
            <person name="Pangilinan J."/>
            <person name="Riley R."/>
            <person name="Labutti K."/>
            <person name="Andreopoulos B."/>
            <person name="Lipzen A."/>
            <person name="Chen C."/>
            <person name="Yanf M."/>
            <person name="Daum C."/>
            <person name="Ng V."/>
            <person name="Clum A."/>
            <person name="Steindorff A."/>
            <person name="Ohm R."/>
            <person name="Martin F."/>
            <person name="Silar P."/>
            <person name="Natvig D."/>
            <person name="Lalanne C."/>
            <person name="Gautier V."/>
            <person name="Ament-Velasquez S.L."/>
            <person name="Kruys A."/>
            <person name="Hutchinson M.I."/>
            <person name="Powell A.J."/>
            <person name="Barry K."/>
            <person name="Miller A.N."/>
            <person name="Grigoriev I.V."/>
            <person name="Debuchy R."/>
            <person name="Gladieux P."/>
            <person name="Thoren M.H."/>
            <person name="Johannesson H."/>
        </authorList>
    </citation>
    <scope>NUCLEOTIDE SEQUENCE</scope>
    <source>
        <strain evidence="1">PSN4</strain>
    </source>
</reference>
<evidence type="ECO:0000313" key="2">
    <source>
        <dbReference type="Proteomes" id="UP001239445"/>
    </source>
</evidence>
<dbReference type="AlphaFoldDB" id="A0AAJ0B4N3"/>
<dbReference type="Proteomes" id="UP001239445">
    <property type="component" value="Unassembled WGS sequence"/>
</dbReference>
<protein>
    <submittedName>
        <fullName evidence="1">Transmembrane protein 53</fullName>
    </submittedName>
</protein>
<organism evidence="1 2">
    <name type="scientific">Echria macrotheca</name>
    <dbReference type="NCBI Taxonomy" id="438768"/>
    <lineage>
        <taxon>Eukaryota</taxon>
        <taxon>Fungi</taxon>
        <taxon>Dikarya</taxon>
        <taxon>Ascomycota</taxon>
        <taxon>Pezizomycotina</taxon>
        <taxon>Sordariomycetes</taxon>
        <taxon>Sordariomycetidae</taxon>
        <taxon>Sordariales</taxon>
        <taxon>Schizotheciaceae</taxon>
        <taxon>Echria</taxon>
    </lineage>
</organism>
<accession>A0AAJ0B4N3</accession>